<dbReference type="STRING" id="1429043.X474_20175"/>
<organism evidence="1 2">
    <name type="scientific">Dethiosulfatarculus sandiegensis</name>
    <dbReference type="NCBI Taxonomy" id="1429043"/>
    <lineage>
        <taxon>Bacteria</taxon>
        <taxon>Pseudomonadati</taxon>
        <taxon>Thermodesulfobacteriota</taxon>
        <taxon>Desulfarculia</taxon>
        <taxon>Desulfarculales</taxon>
        <taxon>Desulfarculaceae</taxon>
        <taxon>Dethiosulfatarculus</taxon>
    </lineage>
</organism>
<evidence type="ECO:0000313" key="2">
    <source>
        <dbReference type="Proteomes" id="UP000032233"/>
    </source>
</evidence>
<gene>
    <name evidence="1" type="ORF">X474_20175</name>
</gene>
<proteinExistence type="predicted"/>
<evidence type="ECO:0000313" key="1">
    <source>
        <dbReference type="EMBL" id="KIX12296.1"/>
    </source>
</evidence>
<sequence>MSNQKKTNPKVIELVFQVVLKIINQKKGGDYEGAYPALFSNQQRQ</sequence>
<dbReference type="AlphaFoldDB" id="A0A0D2J9A8"/>
<keyword evidence="2" id="KW-1185">Reference proteome</keyword>
<reference evidence="1 2" key="1">
    <citation type="submission" date="2013-11" db="EMBL/GenBank/DDBJ databases">
        <title>Metagenomic analysis of a methanogenic consortium involved in long chain n-alkane degradation.</title>
        <authorList>
            <person name="Davidova I.A."/>
            <person name="Callaghan A.V."/>
            <person name="Wawrik B."/>
            <person name="Pruitt S."/>
            <person name="Marks C."/>
            <person name="Duncan K.E."/>
            <person name="Suflita J.M."/>
        </authorList>
    </citation>
    <scope>NUCLEOTIDE SEQUENCE [LARGE SCALE GENOMIC DNA]</scope>
    <source>
        <strain evidence="1 2">SPR</strain>
    </source>
</reference>
<comment type="caution">
    <text evidence="1">The sequence shown here is derived from an EMBL/GenBank/DDBJ whole genome shotgun (WGS) entry which is preliminary data.</text>
</comment>
<dbReference type="Proteomes" id="UP000032233">
    <property type="component" value="Unassembled WGS sequence"/>
</dbReference>
<dbReference type="InParanoid" id="A0A0D2J9A8"/>
<protein>
    <submittedName>
        <fullName evidence="1">Uncharacterized protein</fullName>
    </submittedName>
</protein>
<name>A0A0D2J9A8_9BACT</name>
<accession>A0A0D2J9A8</accession>
<dbReference type="EMBL" id="AZAC01000034">
    <property type="protein sequence ID" value="KIX12296.1"/>
    <property type="molecule type" value="Genomic_DNA"/>
</dbReference>